<dbReference type="eggNOG" id="ENOG502S8TM">
    <property type="taxonomic scope" value="Eukaryota"/>
</dbReference>
<feature type="non-terminal residue" evidence="2">
    <location>
        <position position="1"/>
    </location>
</feature>
<feature type="non-terminal residue" evidence="2">
    <location>
        <position position="397"/>
    </location>
</feature>
<dbReference type="PANTHER" id="PTHR33112:SF16">
    <property type="entry name" value="HETEROKARYON INCOMPATIBILITY DOMAIN-CONTAINING PROTEIN"/>
    <property type="match status" value="1"/>
</dbReference>
<evidence type="ECO:0000313" key="3">
    <source>
        <dbReference type="Proteomes" id="UP000005206"/>
    </source>
</evidence>
<protein>
    <recommendedName>
        <fullName evidence="1">Heterokaryon incompatibility domain-containing protein</fullName>
    </recommendedName>
</protein>
<dbReference type="RefSeq" id="XP_003047255.1">
    <property type="nucleotide sequence ID" value="XM_003047209.1"/>
</dbReference>
<accession>C7Z2U6</accession>
<evidence type="ECO:0000313" key="2">
    <source>
        <dbReference type="EMBL" id="EEU41542.1"/>
    </source>
</evidence>
<dbReference type="OrthoDB" id="5362512at2759"/>
<dbReference type="InterPro" id="IPR010730">
    <property type="entry name" value="HET"/>
</dbReference>
<dbReference type="VEuPathDB" id="FungiDB:NECHADRAFT_24038"/>
<dbReference type="PANTHER" id="PTHR33112">
    <property type="entry name" value="DOMAIN PROTEIN, PUTATIVE-RELATED"/>
    <property type="match status" value="1"/>
</dbReference>
<dbReference type="EMBL" id="GG698907">
    <property type="protein sequence ID" value="EEU41542.1"/>
    <property type="molecule type" value="Genomic_DNA"/>
</dbReference>
<reference evidence="2 3" key="1">
    <citation type="journal article" date="2009" name="PLoS Genet.">
        <title>The genome of Nectria haematococca: contribution of supernumerary chromosomes to gene expansion.</title>
        <authorList>
            <person name="Coleman J.J."/>
            <person name="Rounsley S.D."/>
            <person name="Rodriguez-Carres M."/>
            <person name="Kuo A."/>
            <person name="Wasmann C.C."/>
            <person name="Grimwood J."/>
            <person name="Schmutz J."/>
            <person name="Taga M."/>
            <person name="White G.J."/>
            <person name="Zhou S."/>
            <person name="Schwartz D.C."/>
            <person name="Freitag M."/>
            <person name="Ma L.J."/>
            <person name="Danchin E.G."/>
            <person name="Henrissat B."/>
            <person name="Coutinho P.M."/>
            <person name="Nelson D.R."/>
            <person name="Straney D."/>
            <person name="Napoli C.A."/>
            <person name="Barker B.M."/>
            <person name="Gribskov M."/>
            <person name="Rep M."/>
            <person name="Kroken S."/>
            <person name="Molnar I."/>
            <person name="Rensing C."/>
            <person name="Kennell J.C."/>
            <person name="Zamora J."/>
            <person name="Farman M.L."/>
            <person name="Selker E.U."/>
            <person name="Salamov A."/>
            <person name="Shapiro H."/>
            <person name="Pangilinan J."/>
            <person name="Lindquist E."/>
            <person name="Lamers C."/>
            <person name="Grigoriev I.V."/>
            <person name="Geiser D.M."/>
            <person name="Covert S.F."/>
            <person name="Temporini E."/>
            <person name="Vanetten H.D."/>
        </authorList>
    </citation>
    <scope>NUCLEOTIDE SEQUENCE [LARGE SCALE GENOMIC DNA]</scope>
    <source>
        <strain evidence="3">ATCC MYA-4622 / CBS 123669 / FGSC 9596 / NRRL 45880 / 77-13-4</strain>
    </source>
</reference>
<dbReference type="Proteomes" id="UP000005206">
    <property type="component" value="Chromosome 12"/>
</dbReference>
<keyword evidence="3" id="KW-1185">Reference proteome</keyword>
<dbReference type="InParanoid" id="C7Z2U6"/>
<name>C7Z2U6_FUSV7</name>
<dbReference type="Pfam" id="PF06985">
    <property type="entry name" value="HET"/>
    <property type="match status" value="1"/>
</dbReference>
<dbReference type="OMA" id="QIFWECF"/>
<sequence>IGSNQSLRKIKDWVSSCAMNHRYCLPLEGDYFPTRIIDVGQAEVGFVHLRDRDEAKAQHDDQDGERSQNRGTCLSYWTLSHRWGNPKLIPQLLQTTEHQFRDGIPMDNLSPTFRDAALLVHRLGYRYIWIDSLCIFQDSLSEWQQEAKAMVDVYRHSLCNISAIAASSDPGRSRLFVKRRLQPRLLFPFKLNEKLRGHSGEVNDGPWIFWNDSLWADEIESAPLSTRGWVVQERFLAPRILHFTENQIYWECLESKYCEADPTGELLVLTQARGSREVVPTVYKKARLELAKKGAALSGRQHAPFMESPESHFHAQWGDVVSLYANCALTKESDRLIAMSGIAKTFQEANGDKYLAGLWKKMIHTDLTWTTNASDGAEVHRSDSYAPSWSWASVVGG</sequence>
<organism evidence="2 3">
    <name type="scientific">Fusarium vanettenii (strain ATCC MYA-4622 / CBS 123669 / FGSC 9596 / NRRL 45880 / 77-13-4)</name>
    <name type="common">Fusarium solani subsp. pisi</name>
    <dbReference type="NCBI Taxonomy" id="660122"/>
    <lineage>
        <taxon>Eukaryota</taxon>
        <taxon>Fungi</taxon>
        <taxon>Dikarya</taxon>
        <taxon>Ascomycota</taxon>
        <taxon>Pezizomycotina</taxon>
        <taxon>Sordariomycetes</taxon>
        <taxon>Hypocreomycetidae</taxon>
        <taxon>Hypocreales</taxon>
        <taxon>Nectriaceae</taxon>
        <taxon>Fusarium</taxon>
        <taxon>Fusarium solani species complex</taxon>
        <taxon>Fusarium vanettenii</taxon>
    </lineage>
</organism>
<dbReference type="HOGENOM" id="CLU_002639_8_3_1"/>
<dbReference type="GeneID" id="9675793"/>
<dbReference type="KEGG" id="nhe:NECHADRAFT_24038"/>
<evidence type="ECO:0000259" key="1">
    <source>
        <dbReference type="Pfam" id="PF06985"/>
    </source>
</evidence>
<feature type="domain" description="Heterokaryon incompatibility" evidence="1">
    <location>
        <begin position="76"/>
        <end position="233"/>
    </location>
</feature>
<proteinExistence type="predicted"/>
<gene>
    <name evidence="2" type="ORF">NECHADRAFT_24038</name>
</gene>
<dbReference type="AlphaFoldDB" id="C7Z2U6"/>